<dbReference type="EMBL" id="NPDZ01000007">
    <property type="protein sequence ID" value="PJZ72769.1"/>
    <property type="molecule type" value="Genomic_DNA"/>
</dbReference>
<evidence type="ECO:0000313" key="4">
    <source>
        <dbReference type="Proteomes" id="UP000231990"/>
    </source>
</evidence>
<dbReference type="NCBIfam" id="NF047708">
    <property type="entry name" value="LIC20153_fam"/>
    <property type="match status" value="1"/>
</dbReference>
<dbReference type="Proteomes" id="UP000231990">
    <property type="component" value="Unassembled WGS sequence"/>
</dbReference>
<proteinExistence type="predicted"/>
<dbReference type="Proteomes" id="UP000231962">
    <property type="component" value="Unassembled WGS sequence"/>
</dbReference>
<dbReference type="EMBL" id="NPDY01000004">
    <property type="protein sequence ID" value="PJZ70347.1"/>
    <property type="molecule type" value="Genomic_DNA"/>
</dbReference>
<sequence>MLRVRSILIPVSIAILIGNCKKEEPVVDNGLSQILQIVGVGNCLVQLPQMPITAVDRTLAVKNGGKIPFIWKSMPMADHPVALIEVQNVQDGDIITFNEIDVVNNPIFNDQSPTIYAASDCPLSQDSTFDNSVEVRFNKSGSDSGPYVYTNNQSPGTYFFLFHIYVEGTKPANATVEFR</sequence>
<evidence type="ECO:0000313" key="3">
    <source>
        <dbReference type="Proteomes" id="UP000231962"/>
    </source>
</evidence>
<reference evidence="3 4" key="1">
    <citation type="submission" date="2017-07" db="EMBL/GenBank/DDBJ databases">
        <title>Leptospira spp. isolated from tropical soils.</title>
        <authorList>
            <person name="Thibeaux R."/>
            <person name="Iraola G."/>
            <person name="Ferres I."/>
            <person name="Bierque E."/>
            <person name="Girault D."/>
            <person name="Soupe-Gilbert M.-E."/>
            <person name="Picardeau M."/>
            <person name="Goarant C."/>
        </authorList>
    </citation>
    <scope>NUCLEOTIDE SEQUENCE [LARGE SCALE GENOMIC DNA]</scope>
    <source>
        <strain evidence="2 4">FH1-B-B1</strain>
        <strain evidence="1 3">FH1-B-C1</strain>
    </source>
</reference>
<comment type="caution">
    <text evidence="2">The sequence shown here is derived from an EMBL/GenBank/DDBJ whole genome shotgun (WGS) entry which is preliminary data.</text>
</comment>
<gene>
    <name evidence="1" type="ORF">CH360_07085</name>
    <name evidence="2" type="ORF">CH373_11885</name>
</gene>
<evidence type="ECO:0000313" key="1">
    <source>
        <dbReference type="EMBL" id="PJZ70347.1"/>
    </source>
</evidence>
<organism evidence="2 4">
    <name type="scientific">Leptospira perolatii</name>
    <dbReference type="NCBI Taxonomy" id="2023191"/>
    <lineage>
        <taxon>Bacteria</taxon>
        <taxon>Pseudomonadati</taxon>
        <taxon>Spirochaetota</taxon>
        <taxon>Spirochaetia</taxon>
        <taxon>Leptospirales</taxon>
        <taxon>Leptospiraceae</taxon>
        <taxon>Leptospira</taxon>
    </lineage>
</organism>
<protein>
    <submittedName>
        <fullName evidence="2">Uncharacterized protein</fullName>
    </submittedName>
</protein>
<dbReference type="AlphaFoldDB" id="A0A2M9ZL62"/>
<keyword evidence="3" id="KW-1185">Reference proteome</keyword>
<accession>A0A2M9ZL62</accession>
<name>A0A2M9ZL62_9LEPT</name>
<evidence type="ECO:0000313" key="2">
    <source>
        <dbReference type="EMBL" id="PJZ72769.1"/>
    </source>
</evidence>